<feature type="compositionally biased region" description="Acidic residues" evidence="1">
    <location>
        <begin position="462"/>
        <end position="483"/>
    </location>
</feature>
<feature type="region of interest" description="Disordered" evidence="1">
    <location>
        <begin position="346"/>
        <end position="582"/>
    </location>
</feature>
<feature type="compositionally biased region" description="Basic and acidic residues" evidence="1">
    <location>
        <begin position="565"/>
        <end position="578"/>
    </location>
</feature>
<feature type="compositionally biased region" description="Basic and acidic residues" evidence="1">
    <location>
        <begin position="424"/>
        <end position="433"/>
    </location>
</feature>
<feature type="compositionally biased region" description="Acidic residues" evidence="1">
    <location>
        <begin position="413"/>
        <end position="423"/>
    </location>
</feature>
<dbReference type="PANTHER" id="PTHR28094">
    <property type="entry name" value="MEIOTICALLY UP-REGULATED GENE 113 PROTEIN"/>
    <property type="match status" value="1"/>
</dbReference>
<protein>
    <recommendedName>
        <fullName evidence="4">DUF1766-domain-containing protein</fullName>
    </recommendedName>
</protein>
<dbReference type="EMBL" id="KQ086020">
    <property type="protein sequence ID" value="KLO10661.1"/>
    <property type="molecule type" value="Genomic_DNA"/>
</dbReference>
<dbReference type="InParanoid" id="A0A0H2S0V7"/>
<evidence type="ECO:0000313" key="3">
    <source>
        <dbReference type="Proteomes" id="UP000053477"/>
    </source>
</evidence>
<proteinExistence type="predicted"/>
<evidence type="ECO:0000313" key="2">
    <source>
        <dbReference type="EMBL" id="KLO10661.1"/>
    </source>
</evidence>
<dbReference type="AlphaFoldDB" id="A0A0H2S0V7"/>
<evidence type="ECO:0000256" key="1">
    <source>
        <dbReference type="SAM" id="MobiDB-lite"/>
    </source>
</evidence>
<keyword evidence="3" id="KW-1185">Reference proteome</keyword>
<organism evidence="2 3">
    <name type="scientific">Schizopora paradoxa</name>
    <dbReference type="NCBI Taxonomy" id="27342"/>
    <lineage>
        <taxon>Eukaryota</taxon>
        <taxon>Fungi</taxon>
        <taxon>Dikarya</taxon>
        <taxon>Basidiomycota</taxon>
        <taxon>Agaricomycotina</taxon>
        <taxon>Agaricomycetes</taxon>
        <taxon>Hymenochaetales</taxon>
        <taxon>Schizoporaceae</taxon>
        <taxon>Schizopora</taxon>
    </lineage>
</organism>
<name>A0A0H2S0V7_9AGAM</name>
<dbReference type="InterPro" id="IPR053006">
    <property type="entry name" value="Meiosis_regulatory"/>
</dbReference>
<evidence type="ECO:0008006" key="4">
    <source>
        <dbReference type="Google" id="ProtNLM"/>
    </source>
</evidence>
<reference evidence="2 3" key="1">
    <citation type="submission" date="2015-04" db="EMBL/GenBank/DDBJ databases">
        <title>Complete genome sequence of Schizopora paradoxa KUC8140, a cosmopolitan wood degrader in East Asia.</title>
        <authorList>
            <consortium name="DOE Joint Genome Institute"/>
            <person name="Min B."/>
            <person name="Park H."/>
            <person name="Jang Y."/>
            <person name="Kim J.-J."/>
            <person name="Kim K.H."/>
            <person name="Pangilinan J."/>
            <person name="Lipzen A."/>
            <person name="Riley R."/>
            <person name="Grigoriev I.V."/>
            <person name="Spatafora J.W."/>
            <person name="Choi I.-G."/>
        </authorList>
    </citation>
    <scope>NUCLEOTIDE SEQUENCE [LARGE SCALE GENOMIC DNA]</scope>
    <source>
        <strain evidence="2 3">KUC8140</strain>
    </source>
</reference>
<gene>
    <name evidence="2" type="ORF">SCHPADRAFT_507247</name>
</gene>
<dbReference type="STRING" id="27342.A0A0H2S0V7"/>
<accession>A0A0H2S0V7</accession>
<dbReference type="Proteomes" id="UP000053477">
    <property type="component" value="Unassembled WGS sequence"/>
</dbReference>
<sequence length="607" mass="68985">MSVTDKQMLSAGKTSKTPRIDISLKLNSMIKDFERTGVAQKYTTPRVSKDEGIETAYRIIVAAVCGYRTLFGKDCEEDVLLAARRMKMEGMEGNGTASFCEKHRIEFLGNASGFYDKHNRWIEFNDYIEEDLQPETKTKLRKLMTEPLSESDELSGDVYAFEIEGDSNCNLVFSSLSSIFSVREDDAAQDVFHIKVGRTCDVRQRIRDWSNQCKSRKFTMRGWWPNGFRDCEDESANLNELGLQGPLCPRLESLVLCELKDRALYQPHYRSKEGGTGGWVNDLGAKLAQKRGPCKGCKQVHKEIFTFLRPEGGKYVGQEWSQLVMPVIKRWGKFVNILDSVCSTPLKNGQRRERGAGRRRRRTSLSPLYSGSEVEEVTRRREPKGTPPSLDGVQEEDTGIRNSRVVSAPMDSDGVEEEDEEEENTRTSRRVESRGTSPSVGSILEEKVTWRIESGVSTPPLDSDEEDESESVEEEDDEEEEEDTRTSRRFESRSTSPPSERDSEEEAVAERGEVRFSVSHWKKGSRVNRRESTGTGSSEPIRALNAHRGGDARRRSLPSKIGSQRGRDSRESRLEDHFSSGSDLKSITRNYMRGRFIRIPDVYKYSM</sequence>
<dbReference type="PANTHER" id="PTHR28094:SF1">
    <property type="entry name" value="MEIOTICALLY UP-REGULATED GENE 113 PROTEIN"/>
    <property type="match status" value="1"/>
</dbReference>
<dbReference type="OrthoDB" id="2417614at2759"/>